<gene>
    <name evidence="1" type="primary">NB</name>
</gene>
<reference evidence="1" key="1">
    <citation type="journal article" date="2021" name="Plant Dis.">
        <title>Occurrence and Distribution of Actinidia Viruses in Shaanxi Province of China.</title>
        <authorList>
            <person name="Zhao L."/>
            <person name="Cao M."/>
            <person name="Huang Q."/>
            <person name="Wang Y."/>
            <person name="Sun J."/>
            <person name="Zhang Y."/>
            <person name="Hou C."/>
            <person name="Wu Y."/>
        </authorList>
    </citation>
    <scope>NUCLEOTIDE SEQUENCE</scope>
    <source>
        <strain evidence="1">AcVB2</strain>
    </source>
</reference>
<evidence type="ECO:0000313" key="1">
    <source>
        <dbReference type="EMBL" id="QJQ13957.1"/>
    </source>
</evidence>
<dbReference type="EMBL" id="MN612755">
    <property type="protein sequence ID" value="QJQ13957.1"/>
    <property type="molecule type" value="Genomic_RNA"/>
</dbReference>
<accession>A0A858XA36</accession>
<sequence length="106" mass="12311">MDDSTFLKGRSSFARRRRASKLGICKCGAICVKHEPGCKKEAISLHKIQRLEWVDRGRVTDSETLYPLLRYWISRVYPLCEHTLQIASNCYCEDCLCDRIDLLIDE</sequence>
<organism evidence="1">
    <name type="scientific">Vitivirus betactinidiae</name>
    <dbReference type="NCBI Taxonomy" id="1112770"/>
    <lineage>
        <taxon>Viruses</taxon>
        <taxon>Riboviria</taxon>
        <taxon>Orthornavirae</taxon>
        <taxon>Kitrinoviricota</taxon>
        <taxon>Alsuviricetes</taxon>
        <taxon>Tymovirales</taxon>
        <taxon>Betaflexiviridae</taxon>
        <taxon>Trivirinae</taxon>
        <taxon>Vitivirus</taxon>
    </lineage>
</organism>
<proteinExistence type="predicted"/>
<name>A0A858XA36_9VIRU</name>
<protein>
    <submittedName>
        <fullName evidence="1">RNA-binding protein</fullName>
    </submittedName>
</protein>